<evidence type="ECO:0000256" key="5">
    <source>
        <dbReference type="ARBA" id="ARBA00022692"/>
    </source>
</evidence>
<evidence type="ECO:0000256" key="6">
    <source>
        <dbReference type="ARBA" id="ARBA00022989"/>
    </source>
</evidence>
<name>A0ABY7EWT3_MYAAR</name>
<feature type="transmembrane region" description="Helical" evidence="12">
    <location>
        <begin position="12"/>
        <end position="34"/>
    </location>
</feature>
<keyword evidence="14" id="KW-1185">Reference proteome</keyword>
<reference evidence="13" key="1">
    <citation type="submission" date="2022-11" db="EMBL/GenBank/DDBJ databases">
        <title>Centuries of genome instability and evolution in soft-shell clam transmissible cancer (bioRxiv).</title>
        <authorList>
            <person name="Hart S.F.M."/>
            <person name="Yonemitsu M.A."/>
            <person name="Giersch R.M."/>
            <person name="Beal B.F."/>
            <person name="Arriagada G."/>
            <person name="Davis B.W."/>
            <person name="Ostrander E.A."/>
            <person name="Goff S.P."/>
            <person name="Metzger M.J."/>
        </authorList>
    </citation>
    <scope>NUCLEOTIDE SEQUENCE</scope>
    <source>
        <strain evidence="13">MELC-2E11</strain>
        <tissue evidence="13">Siphon/mantle</tissue>
    </source>
</reference>
<feature type="transmembrane region" description="Helical" evidence="12">
    <location>
        <begin position="445"/>
        <end position="466"/>
    </location>
</feature>
<evidence type="ECO:0000313" key="14">
    <source>
        <dbReference type="Proteomes" id="UP001164746"/>
    </source>
</evidence>
<keyword evidence="9 12" id="KW-0472">Membrane</keyword>
<dbReference type="NCBIfam" id="TIGR00813">
    <property type="entry name" value="sss"/>
    <property type="match status" value="1"/>
</dbReference>
<dbReference type="InterPro" id="IPR038377">
    <property type="entry name" value="Na/Glc_symporter_sf"/>
</dbReference>
<feature type="transmembrane region" description="Helical" evidence="12">
    <location>
        <begin position="553"/>
        <end position="577"/>
    </location>
</feature>
<evidence type="ECO:0000256" key="7">
    <source>
        <dbReference type="ARBA" id="ARBA00023053"/>
    </source>
</evidence>
<dbReference type="Gene3D" id="1.20.1730.10">
    <property type="entry name" value="Sodium/glucose cotransporter"/>
    <property type="match status" value="1"/>
</dbReference>
<keyword evidence="6 12" id="KW-1133">Transmembrane helix</keyword>
<feature type="transmembrane region" description="Helical" evidence="12">
    <location>
        <begin position="195"/>
        <end position="221"/>
    </location>
</feature>
<evidence type="ECO:0000256" key="1">
    <source>
        <dbReference type="ARBA" id="ARBA00004651"/>
    </source>
</evidence>
<dbReference type="PROSITE" id="PS50283">
    <property type="entry name" value="NA_SOLUT_SYMP_3"/>
    <property type="match status" value="1"/>
</dbReference>
<keyword evidence="10" id="KW-0739">Sodium transport</keyword>
<feature type="region of interest" description="Disordered" evidence="11">
    <location>
        <begin position="666"/>
        <end position="708"/>
    </location>
</feature>
<evidence type="ECO:0000256" key="8">
    <source>
        <dbReference type="ARBA" id="ARBA00023065"/>
    </source>
</evidence>
<dbReference type="InterPro" id="IPR001734">
    <property type="entry name" value="Na/solute_symporter"/>
</dbReference>
<proteinExistence type="inferred from homology"/>
<protein>
    <submittedName>
        <fullName evidence="13">SC5A8-like protein</fullName>
    </submittedName>
</protein>
<feature type="transmembrane region" description="Helical" evidence="12">
    <location>
        <begin position="386"/>
        <end position="408"/>
    </location>
</feature>
<evidence type="ECO:0000256" key="10">
    <source>
        <dbReference type="ARBA" id="ARBA00023201"/>
    </source>
</evidence>
<feature type="transmembrane region" description="Helical" evidence="12">
    <location>
        <begin position="161"/>
        <end position="183"/>
    </location>
</feature>
<evidence type="ECO:0000313" key="13">
    <source>
        <dbReference type="EMBL" id="WAR13750.1"/>
    </source>
</evidence>
<dbReference type="PANTHER" id="PTHR42985:SF40">
    <property type="entry name" value="LD47995P-RELATED"/>
    <property type="match status" value="1"/>
</dbReference>
<evidence type="ECO:0000256" key="2">
    <source>
        <dbReference type="ARBA" id="ARBA00006434"/>
    </source>
</evidence>
<evidence type="ECO:0000256" key="11">
    <source>
        <dbReference type="SAM" id="MobiDB-lite"/>
    </source>
</evidence>
<feature type="transmembrane region" description="Helical" evidence="12">
    <location>
        <begin position="241"/>
        <end position="259"/>
    </location>
</feature>
<comment type="similarity">
    <text evidence="2">Belongs to the sodium:solute symporter (SSF) (TC 2.A.21) family.</text>
</comment>
<feature type="compositionally biased region" description="Basic and acidic residues" evidence="11">
    <location>
        <begin position="666"/>
        <end position="683"/>
    </location>
</feature>
<feature type="compositionally biased region" description="Polar residues" evidence="11">
    <location>
        <begin position="693"/>
        <end position="703"/>
    </location>
</feature>
<feature type="transmembrane region" description="Helical" evidence="12">
    <location>
        <begin position="279"/>
        <end position="305"/>
    </location>
</feature>
<dbReference type="EMBL" id="CP111020">
    <property type="protein sequence ID" value="WAR13750.1"/>
    <property type="molecule type" value="Genomic_DNA"/>
</dbReference>
<feature type="transmembrane region" description="Helical" evidence="12">
    <location>
        <begin position="339"/>
        <end position="365"/>
    </location>
</feature>
<evidence type="ECO:0000256" key="4">
    <source>
        <dbReference type="ARBA" id="ARBA00022475"/>
    </source>
</evidence>
<keyword evidence="7" id="KW-0915">Sodium</keyword>
<comment type="subcellular location">
    <subcellularLocation>
        <location evidence="1">Cell membrane</location>
        <topology evidence="1">Multi-pass membrane protein</topology>
    </subcellularLocation>
</comment>
<accession>A0ABY7EWT3</accession>
<evidence type="ECO:0000256" key="12">
    <source>
        <dbReference type="SAM" id="Phobius"/>
    </source>
</evidence>
<keyword evidence="3" id="KW-0813">Transport</keyword>
<dbReference type="Proteomes" id="UP001164746">
    <property type="component" value="Chromosome 9"/>
</dbReference>
<evidence type="ECO:0000256" key="3">
    <source>
        <dbReference type="ARBA" id="ARBA00022448"/>
    </source>
</evidence>
<keyword evidence="8" id="KW-0406">Ion transport</keyword>
<feature type="transmembrane region" description="Helical" evidence="12">
    <location>
        <begin position="131"/>
        <end position="155"/>
    </location>
</feature>
<feature type="transmembrane region" description="Helical" evidence="12">
    <location>
        <begin position="86"/>
        <end position="110"/>
    </location>
</feature>
<organism evidence="13 14">
    <name type="scientific">Mya arenaria</name>
    <name type="common">Soft-shell clam</name>
    <dbReference type="NCBI Taxonomy" id="6604"/>
    <lineage>
        <taxon>Eukaryota</taxon>
        <taxon>Metazoa</taxon>
        <taxon>Spiralia</taxon>
        <taxon>Lophotrochozoa</taxon>
        <taxon>Mollusca</taxon>
        <taxon>Bivalvia</taxon>
        <taxon>Autobranchia</taxon>
        <taxon>Heteroconchia</taxon>
        <taxon>Euheterodonta</taxon>
        <taxon>Imparidentia</taxon>
        <taxon>Neoheterodontei</taxon>
        <taxon>Myida</taxon>
        <taxon>Myoidea</taxon>
        <taxon>Myidae</taxon>
        <taxon>Mya</taxon>
    </lineage>
</organism>
<evidence type="ECO:0000256" key="9">
    <source>
        <dbReference type="ARBA" id="ARBA00023136"/>
    </source>
</evidence>
<sequence>MTVMDYPIRLHLADYVVLGFGIAASFATGVFYAIKERKHSTLLRFHRGDGKLNAIPVAISLLVTFESSIFYLGYPTEIYIYGSMYWLLNIGLILGYLAMFFIIIPLFYPLQVTSVYEYLEMRHESRLLRQIAMWMGTFVMIIYAGIVIFGAAIAMESVTRVRVWVFIIAITVSAVIYTSLGGIKAVVVTDVVQGVIMMIVICAVVIYGTIKVGGFSEVIAINKPAGRLDLIDFDPNPYKRHTFWTLVIGYGWICAGISFRQPIVQRLNSTRSINEAKKVVALAIPGFVIMQALVMFEGLVAYAYFSNKRCDPLASGAISNPNQIVPYLVMDLFQDVPGIAGLFLAALCSASLSTISSLLSGVSAVASEDIVRPRLKHKSEKYLTNISRLVVVLTGAVCIGVGILFSYVDGAPMGQIADSILGAVDGPVSAVFYLSIFCKFTTRRGLYVCIVVGLCFALWMSLGYNFSPGRRKTPWLPLGPTDGCTVNNFTTFDNISLNQQNTFQSQINISTILNTTTGSRDANNTPSVCSIDGDSSTPLNSGRTDGRIEGLDWLYSISYMYISLLVSIVTITTGLIASRLTKDRPKPVPKYLMLKLNRRFLKSYNIFSDSATSVIRSDSGYEKAKDMSPLSITKPHPLPPRIDRASSNATIGRFLDEHIIATPDAKYGEHSESLDRKSTHSAEEEYDAMSVGSPDNPSGSFIQPRTPDHIRLPRSKSWKYCECPLAMPYDYPQTHKEKSPSPKKARKVSNITLGSQPAITGIGRCGDLRETCELEFLLQNCALRRAIKETSSELGLMLTKNNREKITIESWALGYGFSWQKQPPPPPLMGSRDIWMILILTMRPWKSPGNLKLRSNYSTRCKNSDNSPHTLRGDSALRISTANRDRDSGICSLESADGRFGSLQSATKSSPTASTVTTVHKDFSDSSVFRESLQETGVIIYNMVRKCSGAGSQSGPSLTSCVKG</sequence>
<gene>
    <name evidence="13" type="ORF">MAR_003855</name>
</gene>
<keyword evidence="4" id="KW-1003">Cell membrane</keyword>
<dbReference type="InterPro" id="IPR051163">
    <property type="entry name" value="Sodium:Solute_Symporter_SSF"/>
</dbReference>
<keyword evidence="5 12" id="KW-0812">Transmembrane</keyword>
<feature type="transmembrane region" description="Helical" evidence="12">
    <location>
        <begin position="54"/>
        <end position="74"/>
    </location>
</feature>
<dbReference type="PANTHER" id="PTHR42985">
    <property type="entry name" value="SODIUM-COUPLED MONOCARBOXYLATE TRANSPORTER"/>
    <property type="match status" value="1"/>
</dbReference>
<dbReference type="Pfam" id="PF00474">
    <property type="entry name" value="SSF"/>
    <property type="match status" value="1"/>
</dbReference>